<dbReference type="GO" id="GO:0003676">
    <property type="term" value="F:nucleic acid binding"/>
    <property type="evidence" value="ECO:0007669"/>
    <property type="project" value="InterPro"/>
</dbReference>
<dbReference type="EMBL" id="JAUCMX010000012">
    <property type="protein sequence ID" value="KAK3529489.1"/>
    <property type="molecule type" value="Genomic_DNA"/>
</dbReference>
<organism evidence="4 5">
    <name type="scientific">Hemibagrus guttatus</name>
    <dbReference type="NCBI Taxonomy" id="175788"/>
    <lineage>
        <taxon>Eukaryota</taxon>
        <taxon>Metazoa</taxon>
        <taxon>Chordata</taxon>
        <taxon>Craniata</taxon>
        <taxon>Vertebrata</taxon>
        <taxon>Euteleostomi</taxon>
        <taxon>Actinopterygii</taxon>
        <taxon>Neopterygii</taxon>
        <taxon>Teleostei</taxon>
        <taxon>Ostariophysi</taxon>
        <taxon>Siluriformes</taxon>
        <taxon>Bagridae</taxon>
        <taxon>Hemibagrus</taxon>
    </lineage>
</organism>
<comment type="similarity">
    <text evidence="1">Belongs to the beta type-B retroviral polymerase family. HERV class-II K(HML-2) pol subfamily.</text>
</comment>
<comment type="caution">
    <text evidence="4">The sequence shown here is derived from an EMBL/GenBank/DDBJ whole genome shotgun (WGS) entry which is preliminary data.</text>
</comment>
<dbReference type="CDD" id="cd01647">
    <property type="entry name" value="RT_LTR"/>
    <property type="match status" value="1"/>
</dbReference>
<evidence type="ECO:0000259" key="3">
    <source>
        <dbReference type="PROSITE" id="PS50878"/>
    </source>
</evidence>
<dbReference type="PANTHER" id="PTHR24559">
    <property type="entry name" value="TRANSPOSON TY3-I GAG-POL POLYPROTEIN"/>
    <property type="match status" value="1"/>
</dbReference>
<dbReference type="InterPro" id="IPR053134">
    <property type="entry name" value="RNA-dir_DNA_polymerase"/>
</dbReference>
<evidence type="ECO:0000256" key="1">
    <source>
        <dbReference type="ARBA" id="ARBA00010879"/>
    </source>
</evidence>
<dbReference type="InterPro" id="IPR000477">
    <property type="entry name" value="RT_dom"/>
</dbReference>
<dbReference type="EC" id="3.1.26.4" evidence="2"/>
<name>A0AAE0V217_9TELE</name>
<dbReference type="PANTHER" id="PTHR24559:SF440">
    <property type="entry name" value="RIBONUCLEASE H"/>
    <property type="match status" value="1"/>
</dbReference>
<sequence length="237" mass="28166">LHSTLHFTRCLRIFLFGEKRRRVAAVLTIDYWGLDAILVQHPYPHHWFNSEGGHYEYLIMRYGLTYASAVFQSFFNEIFKDLLNLCVIVYIEDILIYSKDYSTHVSHVCLVLNQLLEHHLFVKAENCEFHQKIIIFFGYIISNMEVEMDTSKRAFFERLDINESLTSSCHPQSNGQVESLNQELGRYLRTYCHKEQLRWSEFLPWAEYAQNSLTHTSSELTLDDWFHQSQEVWESAH</sequence>
<dbReference type="Gene3D" id="3.30.420.10">
    <property type="entry name" value="Ribonuclease H-like superfamily/Ribonuclease H"/>
    <property type="match status" value="1"/>
</dbReference>
<protein>
    <recommendedName>
        <fullName evidence="2">ribonuclease H</fullName>
        <ecNumber evidence="2">3.1.26.4</ecNumber>
    </recommendedName>
</protein>
<dbReference type="AlphaFoldDB" id="A0AAE0V217"/>
<feature type="non-terminal residue" evidence="4">
    <location>
        <position position="1"/>
    </location>
</feature>
<dbReference type="Pfam" id="PF00078">
    <property type="entry name" value="RVT_1"/>
    <property type="match status" value="1"/>
</dbReference>
<dbReference type="InterPro" id="IPR012337">
    <property type="entry name" value="RNaseH-like_sf"/>
</dbReference>
<dbReference type="SUPFAM" id="SSF56672">
    <property type="entry name" value="DNA/RNA polymerases"/>
    <property type="match status" value="1"/>
</dbReference>
<gene>
    <name evidence="4" type="ORF">QTP70_031736</name>
</gene>
<dbReference type="InterPro" id="IPR043128">
    <property type="entry name" value="Rev_trsase/Diguanyl_cyclase"/>
</dbReference>
<dbReference type="Proteomes" id="UP001274896">
    <property type="component" value="Unassembled WGS sequence"/>
</dbReference>
<dbReference type="GO" id="GO:0006259">
    <property type="term" value="P:DNA metabolic process"/>
    <property type="evidence" value="ECO:0007669"/>
    <property type="project" value="UniProtKB-ARBA"/>
</dbReference>
<evidence type="ECO:0000256" key="2">
    <source>
        <dbReference type="ARBA" id="ARBA00012180"/>
    </source>
</evidence>
<dbReference type="Gene3D" id="3.30.70.270">
    <property type="match status" value="1"/>
</dbReference>
<accession>A0AAE0V217</accession>
<dbReference type="PROSITE" id="PS50878">
    <property type="entry name" value="RT_POL"/>
    <property type="match status" value="1"/>
</dbReference>
<dbReference type="InterPro" id="IPR036397">
    <property type="entry name" value="RNaseH_sf"/>
</dbReference>
<reference evidence="4" key="1">
    <citation type="submission" date="2023-06" db="EMBL/GenBank/DDBJ databases">
        <title>Male Hemibagrus guttatus genome.</title>
        <authorList>
            <person name="Bian C."/>
        </authorList>
    </citation>
    <scope>NUCLEOTIDE SEQUENCE</scope>
    <source>
        <strain evidence="4">Male_cb2023</strain>
        <tissue evidence="4">Muscle</tissue>
    </source>
</reference>
<dbReference type="SUPFAM" id="SSF53098">
    <property type="entry name" value="Ribonuclease H-like"/>
    <property type="match status" value="1"/>
</dbReference>
<dbReference type="GO" id="GO:0004523">
    <property type="term" value="F:RNA-DNA hybrid ribonuclease activity"/>
    <property type="evidence" value="ECO:0007669"/>
    <property type="project" value="UniProtKB-EC"/>
</dbReference>
<feature type="non-terminal residue" evidence="4">
    <location>
        <position position="237"/>
    </location>
</feature>
<dbReference type="InterPro" id="IPR043502">
    <property type="entry name" value="DNA/RNA_pol_sf"/>
</dbReference>
<evidence type="ECO:0000313" key="4">
    <source>
        <dbReference type="EMBL" id="KAK3529489.1"/>
    </source>
</evidence>
<evidence type="ECO:0000313" key="5">
    <source>
        <dbReference type="Proteomes" id="UP001274896"/>
    </source>
</evidence>
<feature type="domain" description="Reverse transcriptase" evidence="3">
    <location>
        <begin position="1"/>
        <end position="141"/>
    </location>
</feature>
<proteinExistence type="inferred from homology"/>
<keyword evidence="5" id="KW-1185">Reference proteome</keyword>